<protein>
    <submittedName>
        <fullName evidence="10">ABC transporter, permease protein 2 (Cluster 5, nickel/peptides/opines)</fullName>
    </submittedName>
</protein>
<keyword evidence="3" id="KW-1003">Cell membrane</keyword>
<evidence type="ECO:0000256" key="2">
    <source>
        <dbReference type="ARBA" id="ARBA00022448"/>
    </source>
</evidence>
<comment type="subcellular location">
    <subcellularLocation>
        <location evidence="1 7">Cell membrane</location>
        <topology evidence="1 7">Multi-pass membrane protein</topology>
    </subcellularLocation>
</comment>
<dbReference type="EMBL" id="CADCTO010000369">
    <property type="protein sequence ID" value="CAA9268458.1"/>
    <property type="molecule type" value="Genomic_DNA"/>
</dbReference>
<sequence>MAEANVELAEPNAPGETVGPMIPPTGLAPPAHGTWRRLLRNPVAAASLVVLLFMALVALPAPALAPYEFARQDAGYQLAGPSARHPLGTDDLARDTLSRLVYGARISLTVAVLVEAFVVTVGLAVGLIAGFFGGLVDTALMRVTDVVLAFPEILLAILLLGLFGAASARPEASLVLVVVALGATGWPSLARLVRGQVLGLRKREFVEAARALGATNGRIVLRHILPNLLSPLLVAVTVDAAGVILAEATLSFLGIGVQRPYPSWGRMINDALDYYEYHPRLLILPSLALSLTVLALNFLGDGLRDALDPRARNRS</sequence>
<evidence type="ECO:0000256" key="4">
    <source>
        <dbReference type="ARBA" id="ARBA00022692"/>
    </source>
</evidence>
<comment type="similarity">
    <text evidence="7">Belongs to the binding-protein-dependent transport system permease family.</text>
</comment>
<proteinExistence type="inferred from homology"/>
<evidence type="ECO:0000259" key="9">
    <source>
        <dbReference type="PROSITE" id="PS50928"/>
    </source>
</evidence>
<dbReference type="AlphaFoldDB" id="A0A6J4J510"/>
<keyword evidence="2 7" id="KW-0813">Transport</keyword>
<evidence type="ECO:0000256" key="6">
    <source>
        <dbReference type="ARBA" id="ARBA00023136"/>
    </source>
</evidence>
<dbReference type="InterPro" id="IPR035906">
    <property type="entry name" value="MetI-like_sf"/>
</dbReference>
<organism evidence="10">
    <name type="scientific">uncultured Armatimonadetes bacterium</name>
    <dbReference type="NCBI Taxonomy" id="157466"/>
    <lineage>
        <taxon>Bacteria</taxon>
        <taxon>Bacillati</taxon>
        <taxon>Armatimonadota</taxon>
        <taxon>environmental samples</taxon>
    </lineage>
</organism>
<dbReference type="Pfam" id="PF00528">
    <property type="entry name" value="BPD_transp_1"/>
    <property type="match status" value="1"/>
</dbReference>
<feature type="region of interest" description="Disordered" evidence="8">
    <location>
        <begin position="1"/>
        <end position="21"/>
    </location>
</feature>
<evidence type="ECO:0000313" key="10">
    <source>
        <dbReference type="EMBL" id="CAA9268458.1"/>
    </source>
</evidence>
<feature type="transmembrane region" description="Helical" evidence="7">
    <location>
        <begin position="43"/>
        <end position="65"/>
    </location>
</feature>
<dbReference type="InterPro" id="IPR025966">
    <property type="entry name" value="OppC_N"/>
</dbReference>
<dbReference type="SUPFAM" id="SSF161098">
    <property type="entry name" value="MetI-like"/>
    <property type="match status" value="1"/>
</dbReference>
<feature type="transmembrane region" description="Helical" evidence="7">
    <location>
        <begin position="146"/>
        <end position="166"/>
    </location>
</feature>
<gene>
    <name evidence="10" type="ORF">AVDCRST_MAG63-2883</name>
</gene>
<keyword evidence="6 7" id="KW-0472">Membrane</keyword>
<accession>A0A6J4J510</accession>
<reference evidence="10" key="1">
    <citation type="submission" date="2020-02" db="EMBL/GenBank/DDBJ databases">
        <authorList>
            <person name="Meier V. D."/>
        </authorList>
    </citation>
    <scope>NUCLEOTIDE SEQUENCE</scope>
    <source>
        <strain evidence="10">AVDCRST_MAG63</strain>
    </source>
</reference>
<dbReference type="CDD" id="cd06261">
    <property type="entry name" value="TM_PBP2"/>
    <property type="match status" value="1"/>
</dbReference>
<evidence type="ECO:0000256" key="5">
    <source>
        <dbReference type="ARBA" id="ARBA00022989"/>
    </source>
</evidence>
<evidence type="ECO:0000256" key="7">
    <source>
        <dbReference type="RuleBase" id="RU363032"/>
    </source>
</evidence>
<dbReference type="PANTHER" id="PTHR43386:SF1">
    <property type="entry name" value="D,D-DIPEPTIDE TRANSPORT SYSTEM PERMEASE PROTEIN DDPC-RELATED"/>
    <property type="match status" value="1"/>
</dbReference>
<dbReference type="PROSITE" id="PS50928">
    <property type="entry name" value="ABC_TM1"/>
    <property type="match status" value="1"/>
</dbReference>
<dbReference type="Gene3D" id="1.10.3720.10">
    <property type="entry name" value="MetI-like"/>
    <property type="match status" value="1"/>
</dbReference>
<dbReference type="Pfam" id="PF12911">
    <property type="entry name" value="OppC_N"/>
    <property type="match status" value="1"/>
</dbReference>
<evidence type="ECO:0000256" key="3">
    <source>
        <dbReference type="ARBA" id="ARBA00022475"/>
    </source>
</evidence>
<keyword evidence="4 7" id="KW-0812">Transmembrane</keyword>
<evidence type="ECO:0000256" key="1">
    <source>
        <dbReference type="ARBA" id="ARBA00004651"/>
    </source>
</evidence>
<feature type="transmembrane region" description="Helical" evidence="7">
    <location>
        <begin position="232"/>
        <end position="257"/>
    </location>
</feature>
<feature type="transmembrane region" description="Helical" evidence="7">
    <location>
        <begin position="172"/>
        <end position="193"/>
    </location>
</feature>
<name>A0A6J4J510_9BACT</name>
<feature type="transmembrane region" description="Helical" evidence="7">
    <location>
        <begin position="106"/>
        <end position="134"/>
    </location>
</feature>
<dbReference type="InterPro" id="IPR000515">
    <property type="entry name" value="MetI-like"/>
</dbReference>
<feature type="transmembrane region" description="Helical" evidence="7">
    <location>
        <begin position="277"/>
        <end position="300"/>
    </location>
</feature>
<dbReference type="GO" id="GO:0005886">
    <property type="term" value="C:plasma membrane"/>
    <property type="evidence" value="ECO:0007669"/>
    <property type="project" value="UniProtKB-SubCell"/>
</dbReference>
<evidence type="ECO:0000256" key="8">
    <source>
        <dbReference type="SAM" id="MobiDB-lite"/>
    </source>
</evidence>
<dbReference type="PANTHER" id="PTHR43386">
    <property type="entry name" value="OLIGOPEPTIDE TRANSPORT SYSTEM PERMEASE PROTEIN APPC"/>
    <property type="match status" value="1"/>
</dbReference>
<dbReference type="InterPro" id="IPR050366">
    <property type="entry name" value="BP-dependent_transpt_permease"/>
</dbReference>
<keyword evidence="5 7" id="KW-1133">Transmembrane helix</keyword>
<feature type="domain" description="ABC transmembrane type-1" evidence="9">
    <location>
        <begin position="104"/>
        <end position="300"/>
    </location>
</feature>
<dbReference type="GO" id="GO:0055085">
    <property type="term" value="P:transmembrane transport"/>
    <property type="evidence" value="ECO:0007669"/>
    <property type="project" value="InterPro"/>
</dbReference>